<gene>
    <name evidence="3" type="ORF">CEP50_07675</name>
</gene>
<keyword evidence="2" id="KW-1133">Transmembrane helix</keyword>
<protein>
    <submittedName>
        <fullName evidence="3">Uncharacterized protein</fullName>
    </submittedName>
</protein>
<comment type="caution">
    <text evidence="3">The sequence shown here is derived from an EMBL/GenBank/DDBJ whole genome shotgun (WGS) entry which is preliminary data.</text>
</comment>
<evidence type="ECO:0000256" key="2">
    <source>
        <dbReference type="SAM" id="Phobius"/>
    </source>
</evidence>
<feature type="region of interest" description="Disordered" evidence="1">
    <location>
        <begin position="1"/>
        <end position="155"/>
    </location>
</feature>
<evidence type="ECO:0000313" key="3">
    <source>
        <dbReference type="EMBL" id="PRW63851.1"/>
    </source>
</evidence>
<organism evidence="3 4">
    <name type="scientific">Actinopolyspora mortivallis</name>
    <dbReference type="NCBI Taxonomy" id="33906"/>
    <lineage>
        <taxon>Bacteria</taxon>
        <taxon>Bacillati</taxon>
        <taxon>Actinomycetota</taxon>
        <taxon>Actinomycetes</taxon>
        <taxon>Actinopolysporales</taxon>
        <taxon>Actinopolysporaceae</taxon>
        <taxon>Actinopolyspora</taxon>
    </lineage>
</organism>
<dbReference type="AlphaFoldDB" id="A0A2T0GXM0"/>
<keyword evidence="2" id="KW-0812">Transmembrane</keyword>
<keyword evidence="2" id="KW-0472">Membrane</keyword>
<dbReference type="STRING" id="1050202.GCA_000384035_00076"/>
<proteinExistence type="predicted"/>
<feature type="compositionally biased region" description="Low complexity" evidence="1">
    <location>
        <begin position="63"/>
        <end position="78"/>
    </location>
</feature>
<accession>A0A2T0GXM0</accession>
<dbReference type="EMBL" id="PVSR01000008">
    <property type="protein sequence ID" value="PRW63851.1"/>
    <property type="molecule type" value="Genomic_DNA"/>
</dbReference>
<evidence type="ECO:0000313" key="4">
    <source>
        <dbReference type="Proteomes" id="UP000239352"/>
    </source>
</evidence>
<dbReference type="InParanoid" id="A0A2T0GXM0"/>
<keyword evidence="4" id="KW-1185">Reference proteome</keyword>
<feature type="transmembrane region" description="Helical" evidence="2">
    <location>
        <begin position="187"/>
        <end position="209"/>
    </location>
</feature>
<feature type="transmembrane region" description="Helical" evidence="2">
    <location>
        <begin position="215"/>
        <end position="232"/>
    </location>
</feature>
<evidence type="ECO:0000256" key="1">
    <source>
        <dbReference type="SAM" id="MobiDB-lite"/>
    </source>
</evidence>
<sequence length="266" mass="27722">MPAPEDTEVTARQPVLRDAEAAPAAPTEPAPDDPPTVAGEVLHRPAAEPTAVPDEGDVTERFPPVAEGPVAEPAATAETSEDTTLLEYPVGVQAPASGEESAEAGDPYDLAHREPTAPEDPFAEADDFDDGAEDPVDPDAEGATSGRPGEDSGRELRELPAGLDEDLEDEPDEEVGAGRSRALEWTVLLGQVAGGVVAGGLVWIGFRWLWQEFPLPALAAALAFTGVLVLVARKLLRSDDLQTVLLSVLVGLACTVSPVALLLVGY</sequence>
<feature type="compositionally biased region" description="Acidic residues" evidence="1">
    <location>
        <begin position="121"/>
        <end position="140"/>
    </location>
</feature>
<feature type="transmembrane region" description="Helical" evidence="2">
    <location>
        <begin position="244"/>
        <end position="264"/>
    </location>
</feature>
<reference evidence="3 4" key="1">
    <citation type="submission" date="2018-03" db="EMBL/GenBank/DDBJ databases">
        <title>Actinopolyspora mortivallis from Sahara, screening for active biomolecules.</title>
        <authorList>
            <person name="Selama O."/>
            <person name="Wellington E.M.H."/>
            <person name="Hacene H."/>
        </authorList>
    </citation>
    <scope>NUCLEOTIDE SEQUENCE [LARGE SCALE GENOMIC DNA]</scope>
    <source>
        <strain evidence="3 4">M5A</strain>
    </source>
</reference>
<dbReference type="Proteomes" id="UP000239352">
    <property type="component" value="Unassembled WGS sequence"/>
</dbReference>
<name>A0A2T0GXM0_ACTMO</name>